<accession>A0A9P1FI69</accession>
<reference evidence="2" key="2">
    <citation type="submission" date="2024-04" db="EMBL/GenBank/DDBJ databases">
        <authorList>
            <person name="Chen Y."/>
            <person name="Shah S."/>
            <person name="Dougan E. K."/>
            <person name="Thang M."/>
            <person name="Chan C."/>
        </authorList>
    </citation>
    <scope>NUCLEOTIDE SEQUENCE [LARGE SCALE GENOMIC DNA]</scope>
</reference>
<evidence type="ECO:0000313" key="1">
    <source>
        <dbReference type="EMBL" id="CAI3975530.1"/>
    </source>
</evidence>
<evidence type="ECO:0000313" key="3">
    <source>
        <dbReference type="EMBL" id="CAL4762842.1"/>
    </source>
</evidence>
<dbReference type="OrthoDB" id="410769at2759"/>
<organism evidence="1">
    <name type="scientific">Cladocopium goreaui</name>
    <dbReference type="NCBI Taxonomy" id="2562237"/>
    <lineage>
        <taxon>Eukaryota</taxon>
        <taxon>Sar</taxon>
        <taxon>Alveolata</taxon>
        <taxon>Dinophyceae</taxon>
        <taxon>Suessiales</taxon>
        <taxon>Symbiodiniaceae</taxon>
        <taxon>Cladocopium</taxon>
    </lineage>
</organism>
<gene>
    <name evidence="1" type="ORF">C1SCF055_LOCUS3833</name>
</gene>
<comment type="caution">
    <text evidence="1">The sequence shown here is derived from an EMBL/GenBank/DDBJ whole genome shotgun (WGS) entry which is preliminary data.</text>
</comment>
<proteinExistence type="predicted"/>
<dbReference type="EMBL" id="CAMXCT020000209">
    <property type="protein sequence ID" value="CAL1128905.1"/>
    <property type="molecule type" value="Genomic_DNA"/>
</dbReference>
<evidence type="ECO:0000313" key="2">
    <source>
        <dbReference type="EMBL" id="CAL1128905.1"/>
    </source>
</evidence>
<protein>
    <submittedName>
        <fullName evidence="3">Palmitoyl-monogalactosyldiacylglycerol delta-7 desaturase, chloroplastic</fullName>
    </submittedName>
</protein>
<keyword evidence="4" id="KW-1185">Reference proteome</keyword>
<evidence type="ECO:0000313" key="4">
    <source>
        <dbReference type="Proteomes" id="UP001152797"/>
    </source>
</evidence>
<dbReference type="AlphaFoldDB" id="A0A9P1FI69"/>
<reference evidence="1" key="1">
    <citation type="submission" date="2022-10" db="EMBL/GenBank/DDBJ databases">
        <authorList>
            <person name="Chen Y."/>
            <person name="Dougan E. K."/>
            <person name="Chan C."/>
            <person name="Rhodes N."/>
            <person name="Thang M."/>
        </authorList>
    </citation>
    <scope>NUCLEOTIDE SEQUENCE</scope>
</reference>
<sequence length="314" mass="35708">MIVLLLLWSYDCQQEFEWLEYFAGTGHLSAVMAAAQYRSIRFDLLDNDKPHHRRSNFMNLAHPSGFALATLFMLRTVEGDFGCHLGLKCSSFCKMNVGTSARSACAAIGWEPYESVSLGNMLLERSCLLIYLATCLGGVWSLEQPAGALTEYYPAFRETVQNIFECGGPTAVQCVRWWMGHYKAPTPKRHYAYSNSPAIKRIDKGVLQGWKQKGKAKNKPVEHYVDSKGRKRIYPVPFAREVCDLMELMKKTRLGQPELPAVLPDALETFGNLQVADPLVWRKVNLPSVYNYLRRNKKLNIPVEWQHVMPKKIG</sequence>
<name>A0A9P1FI69_9DINO</name>
<dbReference type="EMBL" id="CAMXCT010000209">
    <property type="protein sequence ID" value="CAI3975530.1"/>
    <property type="molecule type" value="Genomic_DNA"/>
</dbReference>
<dbReference type="Proteomes" id="UP001152797">
    <property type="component" value="Unassembled WGS sequence"/>
</dbReference>
<dbReference type="EMBL" id="CAMXCT030000209">
    <property type="protein sequence ID" value="CAL4762842.1"/>
    <property type="molecule type" value="Genomic_DNA"/>
</dbReference>